<keyword evidence="2 6" id="KW-0732">Signal</keyword>
<name>A0A4D7B1R7_9HYPH</name>
<organism evidence="8 9">
    <name type="scientific">Phreatobacter stygius</name>
    <dbReference type="NCBI Taxonomy" id="1940610"/>
    <lineage>
        <taxon>Bacteria</taxon>
        <taxon>Pseudomonadati</taxon>
        <taxon>Pseudomonadota</taxon>
        <taxon>Alphaproteobacteria</taxon>
        <taxon>Hyphomicrobiales</taxon>
        <taxon>Phreatobacteraceae</taxon>
        <taxon>Phreatobacter</taxon>
    </lineage>
</organism>
<dbReference type="KEGG" id="pstg:E8M01_03905"/>
<dbReference type="PROSITE" id="PS51208">
    <property type="entry name" value="AUTOTRANSPORTER"/>
    <property type="match status" value="1"/>
</dbReference>
<evidence type="ECO:0000256" key="5">
    <source>
        <dbReference type="ARBA" id="ARBA00038306"/>
    </source>
</evidence>
<proteinExistence type="inferred from homology"/>
<dbReference type="AlphaFoldDB" id="A0A4D7B1R7"/>
<protein>
    <submittedName>
        <fullName evidence="8">Porin family protein</fullName>
    </submittedName>
</protein>
<evidence type="ECO:0000256" key="4">
    <source>
        <dbReference type="ARBA" id="ARBA00023237"/>
    </source>
</evidence>
<dbReference type="InterPro" id="IPR027385">
    <property type="entry name" value="Beta-barrel_OMP"/>
</dbReference>
<evidence type="ECO:0000256" key="6">
    <source>
        <dbReference type="SAM" id="SignalP"/>
    </source>
</evidence>
<comment type="subcellular location">
    <subcellularLocation>
        <location evidence="1">Cell outer membrane</location>
    </subcellularLocation>
</comment>
<dbReference type="PANTHER" id="PTHR34001">
    <property type="entry name" value="BLL7405 PROTEIN"/>
    <property type="match status" value="1"/>
</dbReference>
<dbReference type="SUPFAM" id="SSF56925">
    <property type="entry name" value="OMPA-like"/>
    <property type="match status" value="2"/>
</dbReference>
<dbReference type="InterPro" id="IPR011250">
    <property type="entry name" value="OMP/PagP_B-barrel"/>
</dbReference>
<dbReference type="Gene3D" id="2.40.160.20">
    <property type="match status" value="2"/>
</dbReference>
<accession>A0A4D7B1R7</accession>
<dbReference type="Pfam" id="PF13505">
    <property type="entry name" value="OMP_b-brl"/>
    <property type="match status" value="2"/>
</dbReference>
<sequence>MATRHSARVGGKQKRSRESVLKRSILAAVLAVSATGVQAADLGGQRIAVPSAILATGHDWTGFYAGLHAGYGWGNTSFDPLMGIPNTRTSGALIGGQFGWNYQVGQFVLGLEGTLAWASLSGSVSDALGFGATIHSKTNWIATLGPRLGFAFDRALIYAKGGFAIAGFQSRIDNGGGLAASGSHAQAGWFVGGGVEYALTPNWSAKVEYNYINLGSGFAQFDIAPGSQGLRSSRDIHTITLGFNYLFPVSRQAAARAASLDAAGGFNWTGFYLGAHAGYGWGSTTFDAALGGLAPNHGHNGVLLGGQFGWNYQINRAVLGLEATAAWAGLSGSATSVVGTFRTRVNWLATMGPRVGFTVLDRALIYAKGGVAFAGFNTDGELLGPTSGSTSNARIGWFVGGGAEYAFAPNWSAKVEYSYHNFSAGNWLVSSGPIAFGLRAKEDVHSVTVGVNYLFTTGPGAVVARY</sequence>
<evidence type="ECO:0000313" key="9">
    <source>
        <dbReference type="Proteomes" id="UP000298781"/>
    </source>
</evidence>
<dbReference type="GO" id="GO:0009279">
    <property type="term" value="C:cell outer membrane"/>
    <property type="evidence" value="ECO:0007669"/>
    <property type="project" value="UniProtKB-SubCell"/>
</dbReference>
<feature type="domain" description="Autotransporter" evidence="7">
    <location>
        <begin position="156"/>
        <end position="455"/>
    </location>
</feature>
<reference evidence="8 9" key="1">
    <citation type="submission" date="2019-04" db="EMBL/GenBank/DDBJ databases">
        <title>Phreatobacter aquaticus sp. nov.</title>
        <authorList>
            <person name="Choi A."/>
        </authorList>
    </citation>
    <scope>NUCLEOTIDE SEQUENCE [LARGE SCALE GENOMIC DNA]</scope>
    <source>
        <strain evidence="8 9">KCTC 52518</strain>
    </source>
</reference>
<comment type="similarity">
    <text evidence="5">Belongs to the Omp25/RopB family.</text>
</comment>
<evidence type="ECO:0000256" key="3">
    <source>
        <dbReference type="ARBA" id="ARBA00023136"/>
    </source>
</evidence>
<gene>
    <name evidence="8" type="ORF">E8M01_03905</name>
</gene>
<dbReference type="PANTHER" id="PTHR34001:SF3">
    <property type="entry name" value="BLL7405 PROTEIN"/>
    <property type="match status" value="1"/>
</dbReference>
<evidence type="ECO:0000256" key="1">
    <source>
        <dbReference type="ARBA" id="ARBA00004442"/>
    </source>
</evidence>
<keyword evidence="9" id="KW-1185">Reference proteome</keyword>
<keyword evidence="4" id="KW-0998">Cell outer membrane</keyword>
<keyword evidence="3" id="KW-0472">Membrane</keyword>
<evidence type="ECO:0000256" key="2">
    <source>
        <dbReference type="ARBA" id="ARBA00022729"/>
    </source>
</evidence>
<dbReference type="InterPro" id="IPR005546">
    <property type="entry name" value="Autotransporte_beta"/>
</dbReference>
<dbReference type="EMBL" id="CP039690">
    <property type="protein sequence ID" value="QCI63456.1"/>
    <property type="molecule type" value="Genomic_DNA"/>
</dbReference>
<dbReference type="OrthoDB" id="8256193at2"/>
<dbReference type="InterPro" id="IPR051692">
    <property type="entry name" value="OMP-like"/>
</dbReference>
<evidence type="ECO:0000259" key="7">
    <source>
        <dbReference type="PROSITE" id="PS51208"/>
    </source>
</evidence>
<evidence type="ECO:0000313" key="8">
    <source>
        <dbReference type="EMBL" id="QCI63456.1"/>
    </source>
</evidence>
<feature type="chain" id="PRO_5020394083" evidence="6">
    <location>
        <begin position="40"/>
        <end position="466"/>
    </location>
</feature>
<feature type="signal peptide" evidence="6">
    <location>
        <begin position="1"/>
        <end position="39"/>
    </location>
</feature>
<dbReference type="Proteomes" id="UP000298781">
    <property type="component" value="Chromosome"/>
</dbReference>